<sequence length="114" mass="12857">MWPATTTFHPTLVLLVFFQLLRLAATAKIGPLYFPAEQPDPPQDPYLLPCCGEIQGGDLCAVVDIVQYGKITERPDLCLQRTDGKRNHNRCPDQNCRAQLKKYEGFKILGPGKW</sequence>
<keyword evidence="3" id="KW-1185">Reference proteome</keyword>
<accession>A0ABR1KMS2</accession>
<evidence type="ECO:0000256" key="1">
    <source>
        <dbReference type="SAM" id="SignalP"/>
    </source>
</evidence>
<dbReference type="Proteomes" id="UP001363622">
    <property type="component" value="Unassembled WGS sequence"/>
</dbReference>
<evidence type="ECO:0000313" key="2">
    <source>
        <dbReference type="EMBL" id="KAK7516572.1"/>
    </source>
</evidence>
<feature type="signal peptide" evidence="1">
    <location>
        <begin position="1"/>
        <end position="26"/>
    </location>
</feature>
<organism evidence="2 3">
    <name type="scientific">Phyllosticta citriasiana</name>
    <dbReference type="NCBI Taxonomy" id="595635"/>
    <lineage>
        <taxon>Eukaryota</taxon>
        <taxon>Fungi</taxon>
        <taxon>Dikarya</taxon>
        <taxon>Ascomycota</taxon>
        <taxon>Pezizomycotina</taxon>
        <taxon>Dothideomycetes</taxon>
        <taxon>Dothideomycetes incertae sedis</taxon>
        <taxon>Botryosphaeriales</taxon>
        <taxon>Phyllostictaceae</taxon>
        <taxon>Phyllosticta</taxon>
    </lineage>
</organism>
<feature type="chain" id="PRO_5047128225" evidence="1">
    <location>
        <begin position="27"/>
        <end position="114"/>
    </location>
</feature>
<reference evidence="2 3" key="1">
    <citation type="submission" date="2024-04" db="EMBL/GenBank/DDBJ databases">
        <title>Phyllosticta paracitricarpa is synonymous to the EU quarantine fungus P. citricarpa based on phylogenomic analyses.</title>
        <authorList>
            <consortium name="Lawrence Berkeley National Laboratory"/>
            <person name="Van Ingen-Buijs V.A."/>
            <person name="Van Westerhoven A.C."/>
            <person name="Haridas S."/>
            <person name="Skiadas P."/>
            <person name="Martin F."/>
            <person name="Groenewald J.Z."/>
            <person name="Crous P.W."/>
            <person name="Seidl M.F."/>
        </authorList>
    </citation>
    <scope>NUCLEOTIDE SEQUENCE [LARGE SCALE GENOMIC DNA]</scope>
    <source>
        <strain evidence="2 3">CBS 123371</strain>
    </source>
</reference>
<protein>
    <submittedName>
        <fullName evidence="2">Uncharacterized protein</fullName>
    </submittedName>
</protein>
<proteinExistence type="predicted"/>
<keyword evidence="1" id="KW-0732">Signal</keyword>
<gene>
    <name evidence="2" type="ORF">IWZ03DRAFT_193120</name>
</gene>
<name>A0ABR1KMS2_9PEZI</name>
<evidence type="ECO:0000313" key="3">
    <source>
        <dbReference type="Proteomes" id="UP001363622"/>
    </source>
</evidence>
<dbReference type="EMBL" id="JBBPHU010000006">
    <property type="protein sequence ID" value="KAK7516572.1"/>
    <property type="molecule type" value="Genomic_DNA"/>
</dbReference>
<comment type="caution">
    <text evidence="2">The sequence shown here is derived from an EMBL/GenBank/DDBJ whole genome shotgun (WGS) entry which is preliminary data.</text>
</comment>